<evidence type="ECO:0000313" key="6">
    <source>
        <dbReference type="EMBL" id="UOE27736.1"/>
    </source>
</evidence>
<dbReference type="SUPFAM" id="SSF53697">
    <property type="entry name" value="SIS domain"/>
    <property type="match status" value="1"/>
</dbReference>
<dbReference type="InterPro" id="IPR035472">
    <property type="entry name" value="RpiR-like_SIS"/>
</dbReference>
<keyword evidence="1" id="KW-0805">Transcription regulation</keyword>
<feature type="domain" description="HTH rpiR-type" evidence="4">
    <location>
        <begin position="1"/>
        <end position="77"/>
    </location>
</feature>
<name>A0ABY4B046_9MICO</name>
<keyword evidence="3" id="KW-0804">Transcription</keyword>
<dbReference type="RefSeq" id="WP_243570557.1">
    <property type="nucleotide sequence ID" value="NZ_BAAARD010000001.1"/>
</dbReference>
<dbReference type="PANTHER" id="PTHR30514:SF1">
    <property type="entry name" value="HTH-TYPE TRANSCRIPTIONAL REGULATOR HEXR-RELATED"/>
    <property type="match status" value="1"/>
</dbReference>
<gene>
    <name evidence="6" type="ORF">MTP13_08155</name>
</gene>
<reference evidence="6 7" key="1">
    <citation type="submission" date="2022-03" db="EMBL/GenBank/DDBJ databases">
        <title>Agromyces sp. isolated from the gut of P. brevitarsis seulensis larvae.</title>
        <authorList>
            <person name="Won M."/>
            <person name="Kwon S.-W."/>
        </authorList>
    </citation>
    <scope>NUCLEOTIDE SEQUENCE [LARGE SCALE GENOMIC DNA]</scope>
    <source>
        <strain evidence="6 7">KACC 16215</strain>
    </source>
</reference>
<dbReference type="InterPro" id="IPR036388">
    <property type="entry name" value="WH-like_DNA-bd_sf"/>
</dbReference>
<dbReference type="PROSITE" id="PS51464">
    <property type="entry name" value="SIS"/>
    <property type="match status" value="1"/>
</dbReference>
<evidence type="ECO:0000313" key="7">
    <source>
        <dbReference type="Proteomes" id="UP000831304"/>
    </source>
</evidence>
<keyword evidence="2" id="KW-0238">DNA-binding</keyword>
<dbReference type="Proteomes" id="UP000831304">
    <property type="component" value="Chromosome"/>
</dbReference>
<keyword evidence="7" id="KW-1185">Reference proteome</keyword>
<dbReference type="InterPro" id="IPR000281">
    <property type="entry name" value="HTH_RpiR"/>
</dbReference>
<evidence type="ECO:0000259" key="4">
    <source>
        <dbReference type="PROSITE" id="PS51071"/>
    </source>
</evidence>
<dbReference type="Gene3D" id="3.40.50.10490">
    <property type="entry name" value="Glucose-6-phosphate isomerase like protein, domain 1"/>
    <property type="match status" value="1"/>
</dbReference>
<dbReference type="InterPro" id="IPR047640">
    <property type="entry name" value="RpiR-like"/>
</dbReference>
<dbReference type="InterPro" id="IPR009057">
    <property type="entry name" value="Homeodomain-like_sf"/>
</dbReference>
<protein>
    <submittedName>
        <fullName evidence="6">MurR/RpiR family transcriptional regulator</fullName>
    </submittedName>
</protein>
<dbReference type="PANTHER" id="PTHR30514">
    <property type="entry name" value="GLUCOKINASE"/>
    <property type="match status" value="1"/>
</dbReference>
<proteinExistence type="predicted"/>
<dbReference type="EMBL" id="CP094533">
    <property type="protein sequence ID" value="UOE27736.1"/>
    <property type="molecule type" value="Genomic_DNA"/>
</dbReference>
<dbReference type="CDD" id="cd05013">
    <property type="entry name" value="SIS_RpiR"/>
    <property type="match status" value="1"/>
</dbReference>
<dbReference type="InterPro" id="IPR001347">
    <property type="entry name" value="SIS_dom"/>
</dbReference>
<evidence type="ECO:0000256" key="3">
    <source>
        <dbReference type="ARBA" id="ARBA00023163"/>
    </source>
</evidence>
<dbReference type="InterPro" id="IPR046348">
    <property type="entry name" value="SIS_dom_sf"/>
</dbReference>
<dbReference type="Pfam" id="PF01418">
    <property type="entry name" value="HTH_6"/>
    <property type="match status" value="1"/>
</dbReference>
<evidence type="ECO:0000256" key="1">
    <source>
        <dbReference type="ARBA" id="ARBA00023015"/>
    </source>
</evidence>
<evidence type="ECO:0000256" key="2">
    <source>
        <dbReference type="ARBA" id="ARBA00023125"/>
    </source>
</evidence>
<dbReference type="PROSITE" id="PS51071">
    <property type="entry name" value="HTH_RPIR"/>
    <property type="match status" value="1"/>
</dbReference>
<organism evidence="6 7">
    <name type="scientific">Agromyces soli</name>
    <dbReference type="NCBI Taxonomy" id="659012"/>
    <lineage>
        <taxon>Bacteria</taxon>
        <taxon>Bacillati</taxon>
        <taxon>Actinomycetota</taxon>
        <taxon>Actinomycetes</taxon>
        <taxon>Micrococcales</taxon>
        <taxon>Microbacteriaceae</taxon>
        <taxon>Agromyces</taxon>
    </lineage>
</organism>
<sequence length="286" mass="30046">MSIQSTIDAAAASLSPSLARIAAVVRDNPSIVIDNTINELAAACDTSVASVVRFCHAIGFAGYAPLRMALATELGRQSAQFVGQADFGADLGRDDTLPQMAAKLASLEILAIEETLGNLDFAVAERVVDALDGASRILLYGVGASQFVGEDLGHKLLRLGRNAVVLSDPHEAVAAASLQIPGTVAIGFSHLGETVECVRFLEVAAESGATTVALTAVKDSAIARTADHALFTAVRETAFRAGAMVSRIAQLAVIDCLFVGVAQRRYDETVEALRRTREVTRALRGR</sequence>
<feature type="domain" description="SIS" evidence="5">
    <location>
        <begin position="127"/>
        <end position="267"/>
    </location>
</feature>
<evidence type="ECO:0000259" key="5">
    <source>
        <dbReference type="PROSITE" id="PS51464"/>
    </source>
</evidence>
<dbReference type="Gene3D" id="1.10.10.10">
    <property type="entry name" value="Winged helix-like DNA-binding domain superfamily/Winged helix DNA-binding domain"/>
    <property type="match status" value="1"/>
</dbReference>
<dbReference type="Pfam" id="PF01380">
    <property type="entry name" value="SIS"/>
    <property type="match status" value="1"/>
</dbReference>
<dbReference type="SUPFAM" id="SSF46689">
    <property type="entry name" value="Homeodomain-like"/>
    <property type="match status" value="1"/>
</dbReference>
<accession>A0ABY4B046</accession>